<organism evidence="1 2">
    <name type="scientific">Methanothrix harundinacea (strain 6Ac)</name>
    <name type="common">Methanosaeta harundinacea</name>
    <dbReference type="NCBI Taxonomy" id="1110509"/>
    <lineage>
        <taxon>Archaea</taxon>
        <taxon>Methanobacteriati</taxon>
        <taxon>Methanobacteriota</taxon>
        <taxon>Stenosarchaea group</taxon>
        <taxon>Methanomicrobia</taxon>
        <taxon>Methanotrichales</taxon>
        <taxon>Methanotrichaceae</taxon>
        <taxon>Methanothrix</taxon>
    </lineage>
</organism>
<evidence type="ECO:0000313" key="2">
    <source>
        <dbReference type="Proteomes" id="UP000005877"/>
    </source>
</evidence>
<proteinExistence type="predicted"/>
<sequence>MARTLSDKDLSILKKLAPECADTTCSGSGFHYQSILPPVSNHYALDDDDFEERLKRLDLFELRYLAEVILDGSESLCCVQPEHAEILARLLSERVSEDLGKRVMAFYTAAGEGSY</sequence>
<dbReference type="RefSeq" id="WP_014586918.1">
    <property type="nucleotide sequence ID" value="NC_017527.1"/>
</dbReference>
<dbReference type="Proteomes" id="UP000005877">
    <property type="component" value="Chromosome"/>
</dbReference>
<dbReference type="HOGENOM" id="CLU_169412_0_0_2"/>
<dbReference type="PATRIC" id="fig|1110509.7.peg.1519"/>
<dbReference type="EMBL" id="CP003117">
    <property type="protein sequence ID" value="AET64733.1"/>
    <property type="molecule type" value="Genomic_DNA"/>
</dbReference>
<dbReference type="GeneID" id="12510538"/>
<evidence type="ECO:0000313" key="1">
    <source>
        <dbReference type="EMBL" id="AET64733.1"/>
    </source>
</evidence>
<name>G7WNX3_METH6</name>
<dbReference type="KEGG" id="mhi:Mhar_1369"/>
<accession>G7WNX3</accession>
<reference evidence="1 2" key="1">
    <citation type="journal article" date="2012" name="PLoS ONE">
        <title>The genome characteristics and predicted function of methyl-group oxidation pathway in the obligate aceticlastic methanogens, Methanosaeta spp.</title>
        <authorList>
            <person name="Zhu J."/>
            <person name="Zheng H."/>
            <person name="Ai G."/>
            <person name="Zhang G."/>
            <person name="Liu D."/>
            <person name="Liu X."/>
            <person name="Dong X."/>
        </authorList>
    </citation>
    <scope>NUCLEOTIDE SEQUENCE [LARGE SCALE GENOMIC DNA]</scope>
    <source>
        <strain evidence="1 2">6Ac</strain>
    </source>
</reference>
<dbReference type="STRING" id="1110509.Mhar_1369"/>
<keyword evidence="2" id="KW-1185">Reference proteome</keyword>
<gene>
    <name evidence="1" type="ordered locus">Mhar_1369</name>
</gene>
<protein>
    <submittedName>
        <fullName evidence="1">Uncharacterized protein</fullName>
    </submittedName>
</protein>
<dbReference type="AlphaFoldDB" id="G7WNX3"/>
<dbReference type="OrthoDB" id="146424at2157"/>